<evidence type="ECO:0000313" key="8">
    <source>
        <dbReference type="EMBL" id="PYD76723.1"/>
    </source>
</evidence>
<evidence type="ECO:0000256" key="5">
    <source>
        <dbReference type="ARBA" id="ARBA00022967"/>
    </source>
</evidence>
<dbReference type="FunFam" id="3.40.50.300:FF:000134">
    <property type="entry name" value="Iron-enterobactin ABC transporter ATP-binding protein"/>
    <property type="match status" value="1"/>
</dbReference>
<dbReference type="InterPro" id="IPR003593">
    <property type="entry name" value="AAA+_ATPase"/>
</dbReference>
<dbReference type="PANTHER" id="PTHR42794">
    <property type="entry name" value="HEMIN IMPORT ATP-BINDING PROTEIN HMUV"/>
    <property type="match status" value="1"/>
</dbReference>
<evidence type="ECO:0000313" key="9">
    <source>
        <dbReference type="Proteomes" id="UP000247609"/>
    </source>
</evidence>
<accession>A0A318QVA5</accession>
<keyword evidence="2" id="KW-0813">Transport</keyword>
<keyword evidence="5" id="KW-1278">Translocase</keyword>
<evidence type="ECO:0000256" key="2">
    <source>
        <dbReference type="ARBA" id="ARBA00022448"/>
    </source>
</evidence>
<comment type="similarity">
    <text evidence="1">Belongs to the ABC transporter superfamily.</text>
</comment>
<proteinExistence type="inferred from homology"/>
<evidence type="ECO:0000256" key="1">
    <source>
        <dbReference type="ARBA" id="ARBA00005417"/>
    </source>
</evidence>
<dbReference type="AlphaFoldDB" id="A0A318QVA5"/>
<comment type="function">
    <text evidence="6">Part of the ABC transporter complex HmuTUV involved in hemin import. Responsible for energy coupling to the transport system.</text>
</comment>
<dbReference type="GO" id="GO:0016887">
    <property type="term" value="F:ATP hydrolysis activity"/>
    <property type="evidence" value="ECO:0007669"/>
    <property type="project" value="InterPro"/>
</dbReference>
<evidence type="ECO:0000256" key="6">
    <source>
        <dbReference type="ARBA" id="ARBA00037066"/>
    </source>
</evidence>
<dbReference type="InterPro" id="IPR003439">
    <property type="entry name" value="ABC_transporter-like_ATP-bd"/>
</dbReference>
<keyword evidence="4" id="KW-0067">ATP-binding</keyword>
<evidence type="ECO:0000256" key="4">
    <source>
        <dbReference type="ARBA" id="ARBA00022840"/>
    </source>
</evidence>
<dbReference type="Proteomes" id="UP000247609">
    <property type="component" value="Unassembled WGS sequence"/>
</dbReference>
<evidence type="ECO:0000256" key="3">
    <source>
        <dbReference type="ARBA" id="ARBA00022741"/>
    </source>
</evidence>
<organism evidence="8 9">
    <name type="scientific">Novacetimonas pomaceti</name>
    <dbReference type="NCBI Taxonomy" id="2021998"/>
    <lineage>
        <taxon>Bacteria</taxon>
        <taxon>Pseudomonadati</taxon>
        <taxon>Pseudomonadota</taxon>
        <taxon>Alphaproteobacteria</taxon>
        <taxon>Acetobacterales</taxon>
        <taxon>Acetobacteraceae</taxon>
        <taxon>Novacetimonas</taxon>
    </lineage>
</organism>
<dbReference type="Gene3D" id="3.40.50.300">
    <property type="entry name" value="P-loop containing nucleotide triphosphate hydrolases"/>
    <property type="match status" value="1"/>
</dbReference>
<sequence>MHHVSLRRQGRHVLDDVSLEIGAGRMTGLLGPNGAGKSTLLRLLLGLLRPDTGRVVLDGRDLSTCARREIARRIAYVPQGHMSLFPYVVRDVVALGRVSYSPFARHVGREDMAIVAEALGRLSISHLAERPYTDLSGGERQAVLIARALAQGGRILVLDEPETGLDYGQKQRLYGLLRELATDGYAIMATTHDPLRAAVAFDHAVLLRHGRVMDSGPAARVLDETGIARLYARDTEPAPAGTTDVSTG</sequence>
<dbReference type="SUPFAM" id="SSF52540">
    <property type="entry name" value="P-loop containing nucleoside triphosphate hydrolases"/>
    <property type="match status" value="1"/>
</dbReference>
<dbReference type="CDD" id="cd03214">
    <property type="entry name" value="ABC_Iron-Siderophores_B12_Hemin"/>
    <property type="match status" value="1"/>
</dbReference>
<keyword evidence="3" id="KW-0547">Nucleotide-binding</keyword>
<dbReference type="SMART" id="SM00382">
    <property type="entry name" value="AAA"/>
    <property type="match status" value="1"/>
</dbReference>
<dbReference type="InterPro" id="IPR017871">
    <property type="entry name" value="ABC_transporter-like_CS"/>
</dbReference>
<evidence type="ECO:0000259" key="7">
    <source>
        <dbReference type="PROSITE" id="PS50893"/>
    </source>
</evidence>
<dbReference type="RefSeq" id="WP_110527442.1">
    <property type="nucleotide sequence ID" value="NZ_NOXG01000002.1"/>
</dbReference>
<gene>
    <name evidence="8" type="ORF">CFR71_02490</name>
</gene>
<dbReference type="Pfam" id="PF00005">
    <property type="entry name" value="ABC_tran"/>
    <property type="match status" value="1"/>
</dbReference>
<dbReference type="PROSITE" id="PS00211">
    <property type="entry name" value="ABC_TRANSPORTER_1"/>
    <property type="match status" value="1"/>
</dbReference>
<comment type="caution">
    <text evidence="8">The sequence shown here is derived from an EMBL/GenBank/DDBJ whole genome shotgun (WGS) entry which is preliminary data.</text>
</comment>
<dbReference type="PROSITE" id="PS50893">
    <property type="entry name" value="ABC_TRANSPORTER_2"/>
    <property type="match status" value="1"/>
</dbReference>
<reference evidence="8 9" key="1">
    <citation type="submission" date="2017-07" db="EMBL/GenBank/DDBJ databases">
        <title>A draft genome sequence of Komagataeibacter sp. T5K1.</title>
        <authorList>
            <person name="Skraban J."/>
            <person name="Cleenwerck I."/>
            <person name="Vandamme P."/>
            <person name="Trcek J."/>
        </authorList>
    </citation>
    <scope>NUCLEOTIDE SEQUENCE [LARGE SCALE GENOMIC DNA]</scope>
    <source>
        <strain evidence="8 9">T5K1</strain>
    </source>
</reference>
<name>A0A318QVA5_9PROT</name>
<dbReference type="PANTHER" id="PTHR42794:SF1">
    <property type="entry name" value="HEMIN IMPORT ATP-BINDING PROTEIN HMUV"/>
    <property type="match status" value="1"/>
</dbReference>
<dbReference type="GO" id="GO:0005524">
    <property type="term" value="F:ATP binding"/>
    <property type="evidence" value="ECO:0007669"/>
    <property type="project" value="UniProtKB-KW"/>
</dbReference>
<dbReference type="EMBL" id="NOXG01000002">
    <property type="protein sequence ID" value="PYD76723.1"/>
    <property type="molecule type" value="Genomic_DNA"/>
</dbReference>
<feature type="domain" description="ABC transporter" evidence="7">
    <location>
        <begin position="1"/>
        <end position="234"/>
    </location>
</feature>
<protein>
    <submittedName>
        <fullName evidence="8">ABC transporter</fullName>
    </submittedName>
</protein>
<dbReference type="InterPro" id="IPR027417">
    <property type="entry name" value="P-loop_NTPase"/>
</dbReference>